<protein>
    <recommendedName>
        <fullName evidence="1">KIB1-4 beta-propeller domain-containing protein</fullName>
    </recommendedName>
</protein>
<feature type="domain" description="KIB1-4 beta-propeller" evidence="1">
    <location>
        <begin position="7"/>
        <end position="171"/>
    </location>
</feature>
<dbReference type="AlphaFoldDB" id="A0AAN9QEB1"/>
<proteinExistence type="predicted"/>
<dbReference type="Pfam" id="PF03478">
    <property type="entry name" value="Beta-prop_KIB1-4"/>
    <property type="match status" value="1"/>
</dbReference>
<sequence length="249" mass="28349">MSHILELDGSACLASYEGWLLLFGQGSLFFFCPFSKAKIELPNCPLTEVTDHIAAFSSAPTAQDCTVAVVNRISFYELQLFMVCRGENVWTKNNFFGYNLNRIRTAFFYEGEGKEIHFLDWENSLIIFNASKSPQWKCYYMYPSTDLSSEVLVLSSEVLVLIIQYINIFEHHNDTGMVRYLEENDSISTCGTIVPQFRGKLDMVIGSESITAPNQSQTRHLKGYGANLNIAMFLQVRHVNIFEEKLDVT</sequence>
<dbReference type="InterPro" id="IPR005174">
    <property type="entry name" value="KIB1-4_b-propeller"/>
</dbReference>
<evidence type="ECO:0000313" key="2">
    <source>
        <dbReference type="EMBL" id="KAK7332029.1"/>
    </source>
</evidence>
<comment type="caution">
    <text evidence="2">The sequence shown here is derived from an EMBL/GenBank/DDBJ whole genome shotgun (WGS) entry which is preliminary data.</text>
</comment>
<dbReference type="PANTHER" id="PTHR33127:SF20">
    <property type="entry name" value="F-BOX DOMAIN-CONTAINING PROTEIN"/>
    <property type="match status" value="1"/>
</dbReference>
<dbReference type="PANTHER" id="PTHR33127">
    <property type="entry name" value="TRANSMEMBRANE PROTEIN"/>
    <property type="match status" value="1"/>
</dbReference>
<keyword evidence="3" id="KW-1185">Reference proteome</keyword>
<dbReference type="EMBL" id="JAYMYR010000011">
    <property type="protein sequence ID" value="KAK7332029.1"/>
    <property type="molecule type" value="Genomic_DNA"/>
</dbReference>
<evidence type="ECO:0000313" key="3">
    <source>
        <dbReference type="Proteomes" id="UP001374584"/>
    </source>
</evidence>
<name>A0AAN9QEB1_PHACN</name>
<accession>A0AAN9QEB1</accession>
<gene>
    <name evidence="2" type="ORF">VNO80_28775</name>
</gene>
<reference evidence="2 3" key="1">
    <citation type="submission" date="2024-01" db="EMBL/GenBank/DDBJ databases">
        <title>The genomes of 5 underutilized Papilionoideae crops provide insights into root nodulation and disease resistanc.</title>
        <authorList>
            <person name="Jiang F."/>
        </authorList>
    </citation>
    <scope>NUCLEOTIDE SEQUENCE [LARGE SCALE GENOMIC DNA]</scope>
    <source>
        <strain evidence="2">JINMINGXINNONG_FW02</strain>
        <tissue evidence="2">Leaves</tissue>
    </source>
</reference>
<dbReference type="Proteomes" id="UP001374584">
    <property type="component" value="Unassembled WGS sequence"/>
</dbReference>
<organism evidence="2 3">
    <name type="scientific">Phaseolus coccineus</name>
    <name type="common">Scarlet runner bean</name>
    <name type="synonym">Phaseolus multiflorus</name>
    <dbReference type="NCBI Taxonomy" id="3886"/>
    <lineage>
        <taxon>Eukaryota</taxon>
        <taxon>Viridiplantae</taxon>
        <taxon>Streptophyta</taxon>
        <taxon>Embryophyta</taxon>
        <taxon>Tracheophyta</taxon>
        <taxon>Spermatophyta</taxon>
        <taxon>Magnoliopsida</taxon>
        <taxon>eudicotyledons</taxon>
        <taxon>Gunneridae</taxon>
        <taxon>Pentapetalae</taxon>
        <taxon>rosids</taxon>
        <taxon>fabids</taxon>
        <taxon>Fabales</taxon>
        <taxon>Fabaceae</taxon>
        <taxon>Papilionoideae</taxon>
        <taxon>50 kb inversion clade</taxon>
        <taxon>NPAAA clade</taxon>
        <taxon>indigoferoid/millettioid clade</taxon>
        <taxon>Phaseoleae</taxon>
        <taxon>Phaseolus</taxon>
    </lineage>
</organism>
<evidence type="ECO:0000259" key="1">
    <source>
        <dbReference type="Pfam" id="PF03478"/>
    </source>
</evidence>